<evidence type="ECO:0000256" key="2">
    <source>
        <dbReference type="ARBA" id="ARBA00023125"/>
    </source>
</evidence>
<feature type="modified residue" description="4-aspartylphosphate" evidence="3">
    <location>
        <position position="36"/>
    </location>
</feature>
<dbReference type="InterPro" id="IPR051015">
    <property type="entry name" value="EvgA-like"/>
</dbReference>
<dbReference type="PANTHER" id="PTHR45566:SF2">
    <property type="entry name" value="NARL SUBFAMILY"/>
    <property type="match status" value="1"/>
</dbReference>
<feature type="domain" description="Response regulatory" evidence="5">
    <location>
        <begin position="1"/>
        <end position="101"/>
    </location>
</feature>
<proteinExistence type="predicted"/>
<keyword evidence="7" id="KW-1185">Reference proteome</keyword>
<dbReference type="SMART" id="SM00448">
    <property type="entry name" value="REC"/>
    <property type="match status" value="1"/>
</dbReference>
<keyword evidence="1 3" id="KW-0597">Phosphoprotein</keyword>
<protein>
    <submittedName>
        <fullName evidence="6">Response regulator transcription factor</fullName>
    </submittedName>
</protein>
<dbReference type="PROSITE" id="PS50110">
    <property type="entry name" value="RESPONSE_REGULATORY"/>
    <property type="match status" value="1"/>
</dbReference>
<dbReference type="SMART" id="SM00421">
    <property type="entry name" value="HTH_LUXR"/>
    <property type="match status" value="1"/>
</dbReference>
<evidence type="ECO:0000259" key="5">
    <source>
        <dbReference type="PROSITE" id="PS50110"/>
    </source>
</evidence>
<dbReference type="Pfam" id="PF00072">
    <property type="entry name" value="Response_reg"/>
    <property type="match status" value="1"/>
</dbReference>
<dbReference type="SUPFAM" id="SSF46894">
    <property type="entry name" value="C-terminal effector domain of the bipartite response regulators"/>
    <property type="match status" value="1"/>
</dbReference>
<dbReference type="PROSITE" id="PS50043">
    <property type="entry name" value="HTH_LUXR_2"/>
    <property type="match status" value="1"/>
</dbReference>
<keyword evidence="2" id="KW-0238">DNA-binding</keyword>
<dbReference type="PROSITE" id="PS00622">
    <property type="entry name" value="HTH_LUXR_1"/>
    <property type="match status" value="1"/>
</dbReference>
<dbReference type="GO" id="GO:0006355">
    <property type="term" value="P:regulation of DNA-templated transcription"/>
    <property type="evidence" value="ECO:0007669"/>
    <property type="project" value="InterPro"/>
</dbReference>
<evidence type="ECO:0000313" key="7">
    <source>
        <dbReference type="Proteomes" id="UP001059380"/>
    </source>
</evidence>
<dbReference type="GO" id="GO:0000160">
    <property type="term" value="P:phosphorelay signal transduction system"/>
    <property type="evidence" value="ECO:0007669"/>
    <property type="project" value="InterPro"/>
</dbReference>
<dbReference type="InterPro" id="IPR016032">
    <property type="entry name" value="Sig_transdc_resp-reg_C-effctor"/>
</dbReference>
<sequence>MVIQSHPDLLLVGQAENAEDAFSQFRSVHPDVTIMDQRLPGVSGTEALIAIRNESPRAIVMMLTSSKKVMDVRRALNAGAAAYVLKNTPKAEMLRVIRWVSEGRRHIPPEVANTIAEHLGLEELSPRETSVLKLIRDGCQNKWIAHRLGIAETTVNFHIRNIVEKLQANDRTHAVTIGFRRGVLELE</sequence>
<dbReference type="SUPFAM" id="SSF52172">
    <property type="entry name" value="CheY-like"/>
    <property type="match status" value="1"/>
</dbReference>
<dbReference type="KEGG" id="orp:MOP44_04540"/>
<evidence type="ECO:0000256" key="3">
    <source>
        <dbReference type="PROSITE-ProRule" id="PRU00169"/>
    </source>
</evidence>
<dbReference type="Proteomes" id="UP001059380">
    <property type="component" value="Chromosome"/>
</dbReference>
<dbReference type="InterPro" id="IPR001789">
    <property type="entry name" value="Sig_transdc_resp-reg_receiver"/>
</dbReference>
<gene>
    <name evidence="6" type="ORF">MOP44_04540</name>
</gene>
<dbReference type="Pfam" id="PF00196">
    <property type="entry name" value="GerE"/>
    <property type="match status" value="1"/>
</dbReference>
<dbReference type="AlphaFoldDB" id="A0A9J7BW30"/>
<evidence type="ECO:0000256" key="1">
    <source>
        <dbReference type="ARBA" id="ARBA00022553"/>
    </source>
</evidence>
<name>A0A9J7BW30_9BACT</name>
<evidence type="ECO:0000313" key="6">
    <source>
        <dbReference type="EMBL" id="UWZ85213.1"/>
    </source>
</evidence>
<accession>A0A9J7BW30</accession>
<dbReference type="EMBL" id="CP093313">
    <property type="protein sequence ID" value="UWZ85213.1"/>
    <property type="molecule type" value="Genomic_DNA"/>
</dbReference>
<organism evidence="6 7">
    <name type="scientific">Occallatibacter riparius</name>
    <dbReference type="NCBI Taxonomy" id="1002689"/>
    <lineage>
        <taxon>Bacteria</taxon>
        <taxon>Pseudomonadati</taxon>
        <taxon>Acidobacteriota</taxon>
        <taxon>Terriglobia</taxon>
        <taxon>Terriglobales</taxon>
        <taxon>Acidobacteriaceae</taxon>
        <taxon>Occallatibacter</taxon>
    </lineage>
</organism>
<dbReference type="CDD" id="cd06170">
    <property type="entry name" value="LuxR_C_like"/>
    <property type="match status" value="1"/>
</dbReference>
<dbReference type="CDD" id="cd17535">
    <property type="entry name" value="REC_NarL-like"/>
    <property type="match status" value="1"/>
</dbReference>
<dbReference type="GO" id="GO:0003677">
    <property type="term" value="F:DNA binding"/>
    <property type="evidence" value="ECO:0007669"/>
    <property type="project" value="UniProtKB-KW"/>
</dbReference>
<dbReference type="InterPro" id="IPR000792">
    <property type="entry name" value="Tscrpt_reg_LuxR_C"/>
</dbReference>
<dbReference type="InterPro" id="IPR011006">
    <property type="entry name" value="CheY-like_superfamily"/>
</dbReference>
<evidence type="ECO:0000259" key="4">
    <source>
        <dbReference type="PROSITE" id="PS50043"/>
    </source>
</evidence>
<feature type="domain" description="HTH luxR-type" evidence="4">
    <location>
        <begin position="117"/>
        <end position="182"/>
    </location>
</feature>
<dbReference type="PRINTS" id="PR00038">
    <property type="entry name" value="HTHLUXR"/>
</dbReference>
<reference evidence="6" key="1">
    <citation type="submission" date="2021-04" db="EMBL/GenBank/DDBJ databases">
        <title>Phylogenetic analysis of Acidobacteriaceae.</title>
        <authorList>
            <person name="Qiu L."/>
            <person name="Zhang Q."/>
        </authorList>
    </citation>
    <scope>NUCLEOTIDE SEQUENCE</scope>
    <source>
        <strain evidence="6">DSM 25168</strain>
    </source>
</reference>
<dbReference type="InterPro" id="IPR058245">
    <property type="entry name" value="NreC/VraR/RcsB-like_REC"/>
</dbReference>
<dbReference type="Gene3D" id="3.40.50.2300">
    <property type="match status" value="1"/>
</dbReference>
<dbReference type="PANTHER" id="PTHR45566">
    <property type="entry name" value="HTH-TYPE TRANSCRIPTIONAL REGULATOR YHJB-RELATED"/>
    <property type="match status" value="1"/>
</dbReference>